<dbReference type="GeneID" id="85492244"/>
<keyword evidence="2" id="KW-1185">Reference proteome</keyword>
<gene>
    <name evidence="1" type="ORF">CcaverHIS019_0110910</name>
</gene>
<organism evidence="1 2">
    <name type="scientific">Cutaneotrichosporon cavernicola</name>
    <dbReference type="NCBI Taxonomy" id="279322"/>
    <lineage>
        <taxon>Eukaryota</taxon>
        <taxon>Fungi</taxon>
        <taxon>Dikarya</taxon>
        <taxon>Basidiomycota</taxon>
        <taxon>Agaricomycotina</taxon>
        <taxon>Tremellomycetes</taxon>
        <taxon>Trichosporonales</taxon>
        <taxon>Trichosporonaceae</taxon>
        <taxon>Cutaneotrichosporon</taxon>
    </lineage>
</organism>
<evidence type="ECO:0000313" key="2">
    <source>
        <dbReference type="Proteomes" id="UP001233271"/>
    </source>
</evidence>
<dbReference type="Proteomes" id="UP001233271">
    <property type="component" value="Chromosome 1"/>
</dbReference>
<name>A0AA48L2A8_9TREE</name>
<dbReference type="AlphaFoldDB" id="A0AA48L2A8"/>
<dbReference type="EMBL" id="AP028212">
    <property type="protein sequence ID" value="BEI88373.1"/>
    <property type="molecule type" value="Genomic_DNA"/>
</dbReference>
<sequence>MFRLRFTVPRMRPRRVLLLVLGMVLGIAAIAETMGVFKYVFIPVYNRKTALHLVKALESSIHQVWMGEKDAIECMQNSRCIAEDYIESSDPEMMVSNSTVSNAGRGPVDLWRLMVTSWLGARPSRAQSPGHDLTLDWGVTTEGGEENWSIHPLGRWHIISPYAFPDHAWVPFIHSRACDPSTFSVIQKPKRRGAQRTVLILGDGLYLDTLNWALVWLLLYDRGYNVTFTIPSSGPTGNGWIKAISIDPESYPDLLGDVDVLLGIGGPHIPTTPYIAMCRGTPAVFPSMRDLDGMGMLEGWERYDPSWTQHGQYYVDEPEPYGFTYMWGNNEQLANALWKALESGKTPHTPRQFGPLGLYESLEAVLNYDYEDEYLSQREERGGPIGLADDLRANCWKKRWCTKDKDE</sequence>
<reference evidence="1" key="1">
    <citation type="journal article" date="2023" name="BMC Genomics">
        <title>Chromosome-level genome assemblies of Cutaneotrichosporon spp. (Trichosporonales, Basidiomycota) reveal imbalanced evolution between nucleotide sequences and chromosome synteny.</title>
        <authorList>
            <person name="Kobayashi Y."/>
            <person name="Kayamori A."/>
            <person name="Aoki K."/>
            <person name="Shiwa Y."/>
            <person name="Matsutani M."/>
            <person name="Fujita N."/>
            <person name="Sugita T."/>
            <person name="Iwasaki W."/>
            <person name="Tanaka N."/>
            <person name="Takashima M."/>
        </authorList>
    </citation>
    <scope>NUCLEOTIDE SEQUENCE</scope>
    <source>
        <strain evidence="1">HIS019</strain>
    </source>
</reference>
<dbReference type="KEGG" id="ccac:CcaHIS019_0110910"/>
<dbReference type="RefSeq" id="XP_060453639.1">
    <property type="nucleotide sequence ID" value="XM_060596669.1"/>
</dbReference>
<protein>
    <submittedName>
        <fullName evidence="1">Uncharacterized protein</fullName>
    </submittedName>
</protein>
<evidence type="ECO:0000313" key="1">
    <source>
        <dbReference type="EMBL" id="BEI88373.1"/>
    </source>
</evidence>
<proteinExistence type="predicted"/>
<accession>A0AA48L2A8</accession>